<evidence type="ECO:0000259" key="7">
    <source>
        <dbReference type="PROSITE" id="PS50146"/>
    </source>
</evidence>
<dbReference type="SMART" id="SM00014">
    <property type="entry name" value="acidPPc"/>
    <property type="match status" value="1"/>
</dbReference>
<evidence type="ECO:0000256" key="3">
    <source>
        <dbReference type="ARBA" id="ARBA00022692"/>
    </source>
</evidence>
<evidence type="ECO:0000313" key="9">
    <source>
        <dbReference type="Proteomes" id="UP001589646"/>
    </source>
</evidence>
<dbReference type="PANTHER" id="PTHR14969">
    <property type="entry name" value="SPHINGOSINE-1-PHOSPHATE PHOSPHOHYDROLASE"/>
    <property type="match status" value="1"/>
</dbReference>
<keyword evidence="3" id="KW-0812">Transmembrane</keyword>
<reference evidence="8 9" key="1">
    <citation type="submission" date="2024-09" db="EMBL/GenBank/DDBJ databases">
        <authorList>
            <person name="Sun Q."/>
            <person name="Mori K."/>
        </authorList>
    </citation>
    <scope>NUCLEOTIDE SEQUENCE [LARGE SCALE GENOMIC DNA]</scope>
    <source>
        <strain evidence="8 9">JCM 3323</strain>
    </source>
</reference>
<accession>A0ABV5QHZ2</accession>
<dbReference type="SUPFAM" id="SSF111331">
    <property type="entry name" value="NAD kinase/diacylglycerol kinase-like"/>
    <property type="match status" value="1"/>
</dbReference>
<feature type="domain" description="DAGKc" evidence="7">
    <location>
        <begin position="210"/>
        <end position="314"/>
    </location>
</feature>
<dbReference type="Pfam" id="PF00781">
    <property type="entry name" value="DAGK_cat"/>
    <property type="match status" value="1"/>
</dbReference>
<dbReference type="PROSITE" id="PS50146">
    <property type="entry name" value="DAGK"/>
    <property type="match status" value="1"/>
</dbReference>
<keyword evidence="5" id="KW-1133">Transmembrane helix</keyword>
<dbReference type="Gene3D" id="1.20.144.10">
    <property type="entry name" value="Phosphatidic acid phosphatase type 2/haloperoxidase"/>
    <property type="match status" value="1"/>
</dbReference>
<dbReference type="Proteomes" id="UP001589646">
    <property type="component" value="Unassembled WGS sequence"/>
</dbReference>
<proteinExistence type="predicted"/>
<evidence type="ECO:0000256" key="2">
    <source>
        <dbReference type="ARBA" id="ARBA00022475"/>
    </source>
</evidence>
<sequence>GEAGQEIHMRLRSRLNRLDKHLYASVAQARLPGFERVLPPLSRAADNALLWAGIAGGFALSGRRRLRRAATRGLLAVSLASPLVNLAGKQAFARKRPVADSLPLTRLLRMPLSASFPSGHSASAAAFATAVALEAPAVVAAPVALLAGAVCFSRVYTGVHYPGDVLAGVAIGVATGLLTRRIWPEAGEAGRARASATAPSFDLDPLGDGLAVVVNQEASEAARTLREAFPRAEFVPLESMDKAEGKALAVAGGDGTVNRGALAALEHGRPLLVVPAGTLNHFATELGIEDADDAVAAYRGGDLVAVDVGEVAGGVFVNNASVGIYPELVDRREARQKRIGKWPALLWALAEVLGRDAAPFDVVVDGVPYRAWLLFVGNCKYGSRGAAPGRRVRLEDGVLDIRLMTAARTLPRVRAFGSVVAGRLGLSRHYRQWQADTVRVETPSGEIRLARDGETLTAHGPLVFTKRPRSLHVFR</sequence>
<dbReference type="InterPro" id="IPR016064">
    <property type="entry name" value="NAD/diacylglycerol_kinase_sf"/>
</dbReference>
<evidence type="ECO:0000256" key="4">
    <source>
        <dbReference type="ARBA" id="ARBA00022801"/>
    </source>
</evidence>
<keyword evidence="4" id="KW-0378">Hydrolase</keyword>
<evidence type="ECO:0000256" key="6">
    <source>
        <dbReference type="ARBA" id="ARBA00023136"/>
    </source>
</evidence>
<dbReference type="EMBL" id="JBHMCE010000032">
    <property type="protein sequence ID" value="MFB9534548.1"/>
    <property type="molecule type" value="Genomic_DNA"/>
</dbReference>
<comment type="caution">
    <text evidence="8">The sequence shown here is derived from an EMBL/GenBank/DDBJ whole genome shotgun (WGS) entry which is preliminary data.</text>
</comment>
<keyword evidence="2" id="KW-1003">Cell membrane</keyword>
<dbReference type="InterPro" id="IPR045540">
    <property type="entry name" value="YegS/DAGK_C"/>
</dbReference>
<dbReference type="GO" id="GO:0016301">
    <property type="term" value="F:kinase activity"/>
    <property type="evidence" value="ECO:0007669"/>
    <property type="project" value="UniProtKB-KW"/>
</dbReference>
<dbReference type="SUPFAM" id="SSF48317">
    <property type="entry name" value="Acid phosphatase/Vanadium-dependent haloperoxidase"/>
    <property type="match status" value="1"/>
</dbReference>
<dbReference type="Gene3D" id="2.60.200.40">
    <property type="match status" value="1"/>
</dbReference>
<keyword evidence="8" id="KW-0418">Kinase</keyword>
<evidence type="ECO:0000256" key="1">
    <source>
        <dbReference type="ARBA" id="ARBA00004651"/>
    </source>
</evidence>
<evidence type="ECO:0000313" key="8">
    <source>
        <dbReference type="EMBL" id="MFB9534548.1"/>
    </source>
</evidence>
<name>A0ABV5QHZ2_9ACTN</name>
<dbReference type="Gene3D" id="3.40.50.10330">
    <property type="entry name" value="Probable inorganic polyphosphate/atp-NAD kinase, domain 1"/>
    <property type="match status" value="1"/>
</dbReference>
<dbReference type="Pfam" id="PF01569">
    <property type="entry name" value="PAP2"/>
    <property type="match status" value="1"/>
</dbReference>
<evidence type="ECO:0000256" key="5">
    <source>
        <dbReference type="ARBA" id="ARBA00022989"/>
    </source>
</evidence>
<gene>
    <name evidence="8" type="ORF">ACFFRN_48880</name>
</gene>
<comment type="subcellular location">
    <subcellularLocation>
        <location evidence="1">Cell membrane</location>
        <topology evidence="1">Multi-pass membrane protein</topology>
    </subcellularLocation>
</comment>
<dbReference type="InterPro" id="IPR036938">
    <property type="entry name" value="PAP2/HPO_sf"/>
</dbReference>
<dbReference type="Pfam" id="PF19279">
    <property type="entry name" value="YegS_C"/>
    <property type="match status" value="1"/>
</dbReference>
<keyword evidence="8" id="KW-0808">Transferase</keyword>
<keyword evidence="9" id="KW-1185">Reference proteome</keyword>
<dbReference type="InterPro" id="IPR000326">
    <property type="entry name" value="PAP2/HPO"/>
</dbReference>
<protein>
    <submittedName>
        <fullName evidence="8">Bifunctional phosphatase PAP2/diacylglycerol kinase family protein</fullName>
    </submittedName>
</protein>
<dbReference type="PANTHER" id="PTHR14969:SF62">
    <property type="entry name" value="DECAPRENYLPHOSPHORYL-5-PHOSPHORIBOSE PHOSPHATASE RV3807C-RELATED"/>
    <property type="match status" value="1"/>
</dbReference>
<dbReference type="RefSeq" id="WP_379479291.1">
    <property type="nucleotide sequence ID" value="NZ_JBHMCE010000032.1"/>
</dbReference>
<dbReference type="InterPro" id="IPR017438">
    <property type="entry name" value="ATP-NAD_kinase_N"/>
</dbReference>
<organism evidence="8 9">
    <name type="scientific">Nonomuraea roseola</name>
    <dbReference type="NCBI Taxonomy" id="46179"/>
    <lineage>
        <taxon>Bacteria</taxon>
        <taxon>Bacillati</taxon>
        <taxon>Actinomycetota</taxon>
        <taxon>Actinomycetes</taxon>
        <taxon>Streptosporangiales</taxon>
        <taxon>Streptosporangiaceae</taxon>
        <taxon>Nonomuraea</taxon>
    </lineage>
</organism>
<feature type="non-terminal residue" evidence="8">
    <location>
        <position position="1"/>
    </location>
</feature>
<keyword evidence="6" id="KW-0472">Membrane</keyword>
<dbReference type="InterPro" id="IPR001206">
    <property type="entry name" value="Diacylglycerol_kinase_cat_dom"/>
</dbReference>